<dbReference type="InterPro" id="IPR002933">
    <property type="entry name" value="Peptidase_M20"/>
</dbReference>
<sequence length="373" mass="40290">MERDMVANLEQMTELTKRLIGFRSNTAENANRALDFAAGYLRGRGLCPEVMENQGRRMLTCAVGEGPRCLVLNGHLDVVDGREEQYSPRVEGDRLYGRGAYDMLGACAVMMALTGDLADSVPGCRVVLSLSTTEETSGELCTGYMVEKGLAGDFAICGEPTNLAVSVMSKGVFRVKARVHGRAAHSSRPWQGDNALLKAYELYRGIEKLPFASRKNRYFDGASVNLSMVRGGVVMNQVPDYAEMVVDIRYLPGEDTGEMLRQIRALDPTAEIEVTGTVEAVALAEDDPFLARLDRAVAAATKADCVRFAQHGAADTAFFQAAGIPSVEFGPAGAGHHGPDEYVELPSLGIFYSCLDEMVRLMGSCEGESGYGL</sequence>
<accession>A0A413FA42</accession>
<dbReference type="Gene3D" id="3.30.70.360">
    <property type="match status" value="1"/>
</dbReference>
<evidence type="ECO:0000259" key="6">
    <source>
        <dbReference type="Pfam" id="PF07687"/>
    </source>
</evidence>
<keyword evidence="3" id="KW-0479">Metal-binding</keyword>
<dbReference type="InterPro" id="IPR050072">
    <property type="entry name" value="Peptidase_M20A"/>
</dbReference>
<dbReference type="PANTHER" id="PTHR43808:SF8">
    <property type="entry name" value="PEPTIDASE M20 DIMERISATION DOMAIN-CONTAINING PROTEIN"/>
    <property type="match status" value="1"/>
</dbReference>
<protein>
    <submittedName>
        <fullName evidence="7">M20 family peptidase</fullName>
    </submittedName>
</protein>
<reference evidence="7 8" key="1">
    <citation type="submission" date="2018-08" db="EMBL/GenBank/DDBJ databases">
        <title>A genome reference for cultivated species of the human gut microbiota.</title>
        <authorList>
            <person name="Zou Y."/>
            <person name="Xue W."/>
            <person name="Luo G."/>
        </authorList>
    </citation>
    <scope>NUCLEOTIDE SEQUENCE [LARGE SCALE GENOMIC DNA]</scope>
    <source>
        <strain evidence="7 8">AF04-15</strain>
    </source>
</reference>
<dbReference type="EMBL" id="QSBM01000019">
    <property type="protein sequence ID" value="RGX25496.1"/>
    <property type="molecule type" value="Genomic_DNA"/>
</dbReference>
<dbReference type="Pfam" id="PF01546">
    <property type="entry name" value="Peptidase_M20"/>
    <property type="match status" value="1"/>
</dbReference>
<name>A0A413FA42_9FIRM</name>
<evidence type="ECO:0000313" key="7">
    <source>
        <dbReference type="EMBL" id="RGX25496.1"/>
    </source>
</evidence>
<dbReference type="OrthoDB" id="9792335at2"/>
<dbReference type="GO" id="GO:0046872">
    <property type="term" value="F:metal ion binding"/>
    <property type="evidence" value="ECO:0007669"/>
    <property type="project" value="UniProtKB-KW"/>
</dbReference>
<organism evidence="7 8">
    <name type="scientific">Enterocloster asparagiformis</name>
    <dbReference type="NCBI Taxonomy" id="333367"/>
    <lineage>
        <taxon>Bacteria</taxon>
        <taxon>Bacillati</taxon>
        <taxon>Bacillota</taxon>
        <taxon>Clostridia</taxon>
        <taxon>Lachnospirales</taxon>
        <taxon>Lachnospiraceae</taxon>
        <taxon>Enterocloster</taxon>
    </lineage>
</organism>
<gene>
    <name evidence="7" type="ORF">DWV29_21625</name>
</gene>
<dbReference type="SUPFAM" id="SSF53187">
    <property type="entry name" value="Zn-dependent exopeptidases"/>
    <property type="match status" value="1"/>
</dbReference>
<feature type="domain" description="Peptidase M20 dimerisation" evidence="6">
    <location>
        <begin position="169"/>
        <end position="265"/>
    </location>
</feature>
<dbReference type="PANTHER" id="PTHR43808">
    <property type="entry name" value="ACETYLORNITHINE DEACETYLASE"/>
    <property type="match status" value="1"/>
</dbReference>
<evidence type="ECO:0000256" key="5">
    <source>
        <dbReference type="ARBA" id="ARBA00022833"/>
    </source>
</evidence>
<evidence type="ECO:0000256" key="3">
    <source>
        <dbReference type="ARBA" id="ARBA00022723"/>
    </source>
</evidence>
<dbReference type="GO" id="GO:0016787">
    <property type="term" value="F:hydrolase activity"/>
    <property type="evidence" value="ECO:0007669"/>
    <property type="project" value="UniProtKB-KW"/>
</dbReference>
<comment type="cofactor">
    <cofactor evidence="1">
        <name>Zn(2+)</name>
        <dbReference type="ChEBI" id="CHEBI:29105"/>
    </cofactor>
</comment>
<keyword evidence="4" id="KW-0378">Hydrolase</keyword>
<dbReference type="Gene3D" id="3.40.630.10">
    <property type="entry name" value="Zn peptidases"/>
    <property type="match status" value="1"/>
</dbReference>
<dbReference type="Pfam" id="PF07687">
    <property type="entry name" value="M20_dimer"/>
    <property type="match status" value="1"/>
</dbReference>
<proteinExistence type="inferred from homology"/>
<dbReference type="InterPro" id="IPR011650">
    <property type="entry name" value="Peptidase_M20_dimer"/>
</dbReference>
<comment type="caution">
    <text evidence="7">The sequence shown here is derived from an EMBL/GenBank/DDBJ whole genome shotgun (WGS) entry which is preliminary data.</text>
</comment>
<comment type="similarity">
    <text evidence="2">Belongs to the peptidase M20A family.</text>
</comment>
<dbReference type="Proteomes" id="UP000283880">
    <property type="component" value="Unassembled WGS sequence"/>
</dbReference>
<evidence type="ECO:0000256" key="4">
    <source>
        <dbReference type="ARBA" id="ARBA00022801"/>
    </source>
</evidence>
<dbReference type="InterPro" id="IPR036264">
    <property type="entry name" value="Bact_exopeptidase_dim_dom"/>
</dbReference>
<evidence type="ECO:0000313" key="8">
    <source>
        <dbReference type="Proteomes" id="UP000283880"/>
    </source>
</evidence>
<dbReference type="AlphaFoldDB" id="A0A413FA42"/>
<evidence type="ECO:0000256" key="1">
    <source>
        <dbReference type="ARBA" id="ARBA00001947"/>
    </source>
</evidence>
<keyword evidence="5" id="KW-0862">Zinc</keyword>
<dbReference type="SUPFAM" id="SSF55031">
    <property type="entry name" value="Bacterial exopeptidase dimerisation domain"/>
    <property type="match status" value="1"/>
</dbReference>
<evidence type="ECO:0000256" key="2">
    <source>
        <dbReference type="ARBA" id="ARBA00006247"/>
    </source>
</evidence>